<keyword evidence="2" id="KW-1185">Reference proteome</keyword>
<dbReference type="Proteomes" id="UP001143509">
    <property type="component" value="Unassembled WGS sequence"/>
</dbReference>
<sequence length="54" mass="6179">MKPLMPTVEPAGIRAAASWADISRERRDWLRIRDMELFKVAAGEGLGVSVRRRR</sequence>
<accession>A0ABQ5TAM5</accession>
<proteinExistence type="predicted"/>
<name>A0ABQ5TAM5_9CAUL</name>
<evidence type="ECO:0000313" key="1">
    <source>
        <dbReference type="EMBL" id="GLK49867.1"/>
    </source>
</evidence>
<gene>
    <name evidence="1" type="ORF">GCM10017620_28410</name>
</gene>
<dbReference type="EMBL" id="BSFD01000011">
    <property type="protein sequence ID" value="GLK49867.1"/>
    <property type="molecule type" value="Genomic_DNA"/>
</dbReference>
<organism evidence="1 2">
    <name type="scientific">Brevundimonas intermedia</name>
    <dbReference type="NCBI Taxonomy" id="74315"/>
    <lineage>
        <taxon>Bacteria</taxon>
        <taxon>Pseudomonadati</taxon>
        <taxon>Pseudomonadota</taxon>
        <taxon>Alphaproteobacteria</taxon>
        <taxon>Caulobacterales</taxon>
        <taxon>Caulobacteraceae</taxon>
        <taxon>Brevundimonas</taxon>
    </lineage>
</organism>
<reference evidence="1" key="2">
    <citation type="submission" date="2023-01" db="EMBL/GenBank/DDBJ databases">
        <authorList>
            <person name="Sun Q."/>
            <person name="Evtushenko L."/>
        </authorList>
    </citation>
    <scope>NUCLEOTIDE SEQUENCE</scope>
    <source>
        <strain evidence="1">VKM B-1499</strain>
    </source>
</reference>
<comment type="caution">
    <text evidence="1">The sequence shown here is derived from an EMBL/GenBank/DDBJ whole genome shotgun (WGS) entry which is preliminary data.</text>
</comment>
<reference evidence="1" key="1">
    <citation type="journal article" date="2014" name="Int. J. Syst. Evol. Microbiol.">
        <title>Complete genome of a new Firmicutes species belonging to the dominant human colonic microbiota ('Ruminococcus bicirculans') reveals two chromosomes and a selective capacity to utilize plant glucans.</title>
        <authorList>
            <consortium name="NISC Comparative Sequencing Program"/>
            <person name="Wegmann U."/>
            <person name="Louis P."/>
            <person name="Goesmann A."/>
            <person name="Henrissat B."/>
            <person name="Duncan S.H."/>
            <person name="Flint H.J."/>
        </authorList>
    </citation>
    <scope>NUCLEOTIDE SEQUENCE</scope>
    <source>
        <strain evidence="1">VKM B-1499</strain>
    </source>
</reference>
<protein>
    <submittedName>
        <fullName evidence="1">Uncharacterized protein</fullName>
    </submittedName>
</protein>
<evidence type="ECO:0000313" key="2">
    <source>
        <dbReference type="Proteomes" id="UP001143509"/>
    </source>
</evidence>